<name>A0A915NTP9_9BILA</name>
<dbReference type="PANTHER" id="PTHR24135:SF28">
    <property type="entry name" value="LD13733P"/>
    <property type="match status" value="1"/>
</dbReference>
<dbReference type="GO" id="GO:0045211">
    <property type="term" value="C:postsynaptic membrane"/>
    <property type="evidence" value="ECO:0007669"/>
    <property type="project" value="TreeGrafter"/>
</dbReference>
<dbReference type="PANTHER" id="PTHR24135">
    <property type="entry name" value="SH3 AND MULTIPLE ANKYRIN REPEAT DOMAINS PROTEIN"/>
    <property type="match status" value="1"/>
</dbReference>
<dbReference type="GO" id="GO:0030160">
    <property type="term" value="F:synaptic receptor adaptor activity"/>
    <property type="evidence" value="ECO:0007669"/>
    <property type="project" value="TreeGrafter"/>
</dbReference>
<dbReference type="AlphaFoldDB" id="A0A915NTP9"/>
<dbReference type="GO" id="GO:0035255">
    <property type="term" value="F:ionotropic glutamate receptor binding"/>
    <property type="evidence" value="ECO:0007669"/>
    <property type="project" value="TreeGrafter"/>
</dbReference>
<reference evidence="2" key="1">
    <citation type="submission" date="2022-11" db="UniProtKB">
        <authorList>
            <consortium name="WormBaseParasite"/>
        </authorList>
    </citation>
    <scope>IDENTIFICATION</scope>
</reference>
<protein>
    <submittedName>
        <fullName evidence="2">Uncharacterized protein</fullName>
    </submittedName>
</protein>
<evidence type="ECO:0000313" key="1">
    <source>
        <dbReference type="Proteomes" id="UP000887560"/>
    </source>
</evidence>
<organism evidence="1 2">
    <name type="scientific">Meloidogyne floridensis</name>
    <dbReference type="NCBI Taxonomy" id="298350"/>
    <lineage>
        <taxon>Eukaryota</taxon>
        <taxon>Metazoa</taxon>
        <taxon>Ecdysozoa</taxon>
        <taxon>Nematoda</taxon>
        <taxon>Chromadorea</taxon>
        <taxon>Rhabditida</taxon>
        <taxon>Tylenchina</taxon>
        <taxon>Tylenchomorpha</taxon>
        <taxon>Tylenchoidea</taxon>
        <taxon>Meloidogynidae</taxon>
        <taxon>Meloidogyninae</taxon>
        <taxon>Meloidogyne</taxon>
    </lineage>
</organism>
<sequence length="119" mass="13785">MRKCLSVPLDEFVWDIKQRLFESLPQQLNQAGKFLLDDRPLLDYPFHDCAPYVALKFKKRVYKMLRLDEKTLRSVHSKRLDPNFHDSHGETPLTLASGIPGSQQVIVQLVGAHLDFRNP</sequence>
<dbReference type="InterPro" id="IPR051569">
    <property type="entry name" value="SHANK"/>
</dbReference>
<dbReference type="WBParaSite" id="scf7180000421608.g7361">
    <property type="protein sequence ID" value="scf7180000421608.g7361"/>
    <property type="gene ID" value="scf7180000421608.g7361"/>
</dbReference>
<keyword evidence="1" id="KW-1185">Reference proteome</keyword>
<dbReference type="Proteomes" id="UP000887560">
    <property type="component" value="Unplaced"/>
</dbReference>
<evidence type="ECO:0000313" key="2">
    <source>
        <dbReference type="WBParaSite" id="scf7180000421608.g7361"/>
    </source>
</evidence>
<dbReference type="GO" id="GO:0043197">
    <property type="term" value="C:dendritic spine"/>
    <property type="evidence" value="ECO:0007669"/>
    <property type="project" value="TreeGrafter"/>
</dbReference>
<dbReference type="GO" id="GO:0014069">
    <property type="term" value="C:postsynaptic density"/>
    <property type="evidence" value="ECO:0007669"/>
    <property type="project" value="TreeGrafter"/>
</dbReference>
<proteinExistence type="predicted"/>
<accession>A0A915NTP9</accession>